<dbReference type="Pfam" id="PF00459">
    <property type="entry name" value="Inositol_P"/>
    <property type="match status" value="1"/>
</dbReference>
<dbReference type="EMBL" id="JADKPN010000016">
    <property type="protein sequence ID" value="MBF4765574.1"/>
    <property type="molecule type" value="Genomic_DNA"/>
</dbReference>
<dbReference type="SUPFAM" id="SSF56655">
    <property type="entry name" value="Carbohydrate phosphatase"/>
    <property type="match status" value="1"/>
</dbReference>
<dbReference type="PANTHER" id="PTHR20854">
    <property type="entry name" value="INOSITOL MONOPHOSPHATASE"/>
    <property type="match status" value="1"/>
</dbReference>
<reference evidence="2" key="1">
    <citation type="submission" date="2020-11" db="EMBL/GenBank/DDBJ databases">
        <title>Nocardioides sp. nov., isolated from Soil of Cynanchum wilfordii Hemsley rhizosphere.</title>
        <authorList>
            <person name="Lee J.-S."/>
            <person name="Suh M.K."/>
            <person name="Kim J.-S."/>
        </authorList>
    </citation>
    <scope>NUCLEOTIDE SEQUENCE</scope>
    <source>
        <strain evidence="2">KCTC 19275</strain>
    </source>
</reference>
<gene>
    <name evidence="2" type="ORF">ISU07_20790</name>
</gene>
<evidence type="ECO:0000313" key="3">
    <source>
        <dbReference type="Proteomes" id="UP000640489"/>
    </source>
</evidence>
<feature type="binding site" evidence="1">
    <location>
        <position position="64"/>
    </location>
    <ligand>
        <name>Mg(2+)</name>
        <dbReference type="ChEBI" id="CHEBI:18420"/>
        <label>1</label>
        <note>catalytic</note>
    </ligand>
</feature>
<dbReference type="PRINTS" id="PR00377">
    <property type="entry name" value="IMPHPHTASES"/>
</dbReference>
<evidence type="ECO:0000313" key="2">
    <source>
        <dbReference type="EMBL" id="MBF4765574.1"/>
    </source>
</evidence>
<evidence type="ECO:0000256" key="1">
    <source>
        <dbReference type="PIRSR" id="PIRSR600760-2"/>
    </source>
</evidence>
<dbReference type="Gene3D" id="3.40.190.80">
    <property type="match status" value="1"/>
</dbReference>
<comment type="cofactor">
    <cofactor evidence="1">
        <name>Mg(2+)</name>
        <dbReference type="ChEBI" id="CHEBI:18420"/>
    </cofactor>
</comment>
<keyword evidence="1" id="KW-0460">Magnesium</keyword>
<dbReference type="GO" id="GO:0006020">
    <property type="term" value="P:inositol metabolic process"/>
    <property type="evidence" value="ECO:0007669"/>
    <property type="project" value="TreeGrafter"/>
</dbReference>
<keyword evidence="3" id="KW-1185">Reference proteome</keyword>
<dbReference type="RefSeq" id="WP_194708752.1">
    <property type="nucleotide sequence ID" value="NZ_JADKPN010000016.1"/>
</dbReference>
<dbReference type="PANTHER" id="PTHR20854:SF4">
    <property type="entry name" value="INOSITOL-1-MONOPHOSPHATASE-RELATED"/>
    <property type="match status" value="1"/>
</dbReference>
<dbReference type="AlphaFoldDB" id="A0A930VDN8"/>
<dbReference type="GO" id="GO:0008934">
    <property type="term" value="F:inositol monophosphate 1-phosphatase activity"/>
    <property type="evidence" value="ECO:0007669"/>
    <property type="project" value="TreeGrafter"/>
</dbReference>
<feature type="binding site" evidence="1">
    <location>
        <position position="81"/>
    </location>
    <ligand>
        <name>Mg(2+)</name>
        <dbReference type="ChEBI" id="CHEBI:18420"/>
        <label>1</label>
        <note>catalytic</note>
    </ligand>
</feature>
<feature type="binding site" evidence="1">
    <location>
        <position position="83"/>
    </location>
    <ligand>
        <name>Mg(2+)</name>
        <dbReference type="ChEBI" id="CHEBI:18420"/>
        <label>1</label>
        <note>catalytic</note>
    </ligand>
</feature>
<dbReference type="GO" id="GO:0046872">
    <property type="term" value="F:metal ion binding"/>
    <property type="evidence" value="ECO:0007669"/>
    <property type="project" value="UniProtKB-KW"/>
</dbReference>
<protein>
    <submittedName>
        <fullName evidence="2">Inositol monophosphatase family protein</fullName>
    </submittedName>
</protein>
<dbReference type="Gene3D" id="3.30.540.10">
    <property type="entry name" value="Fructose-1,6-Bisphosphatase, subunit A, domain 1"/>
    <property type="match status" value="1"/>
</dbReference>
<proteinExistence type="predicted"/>
<dbReference type="InterPro" id="IPR000760">
    <property type="entry name" value="Inositol_monophosphatase-like"/>
</dbReference>
<keyword evidence="1" id="KW-0479">Metal-binding</keyword>
<dbReference type="CDD" id="cd01637">
    <property type="entry name" value="IMPase_like"/>
    <property type="match status" value="1"/>
</dbReference>
<dbReference type="Proteomes" id="UP000640489">
    <property type="component" value="Unassembled WGS sequence"/>
</dbReference>
<dbReference type="GO" id="GO:0007165">
    <property type="term" value="P:signal transduction"/>
    <property type="evidence" value="ECO:0007669"/>
    <property type="project" value="TreeGrafter"/>
</dbReference>
<sequence>MNDAEVAIAAATAGAAEVRASYGRPVDRYAKEGTDFATSADIASERAIRAVVTEQRPGDAMVGEEEGRSGPDGATREWVVDPLCGTRNFAATTPLVAVNVALYAGAEVVAAASADPISGEVFWTDGAAAWLRHDGVDTPLTPSAVSLLVDLDMDHPDGGESLHLLGHPTFLRDFQPRVSSTTLAMTWLAAGRRAGYLHEGDVHRNVHFAAPIAIAQAAGCVVTGVQGQPLHTGRLGLLAAADEETHAALLAILRDR</sequence>
<accession>A0A930VDN8</accession>
<organism evidence="2 3">
    <name type="scientific">Nocardioides islandensis</name>
    <dbReference type="NCBI Taxonomy" id="433663"/>
    <lineage>
        <taxon>Bacteria</taxon>
        <taxon>Bacillati</taxon>
        <taxon>Actinomycetota</taxon>
        <taxon>Actinomycetes</taxon>
        <taxon>Propionibacteriales</taxon>
        <taxon>Nocardioidaceae</taxon>
        <taxon>Nocardioides</taxon>
    </lineage>
</organism>
<comment type="caution">
    <text evidence="2">The sequence shown here is derived from an EMBL/GenBank/DDBJ whole genome shotgun (WGS) entry which is preliminary data.</text>
</comment>
<name>A0A930VDN8_9ACTN</name>